<dbReference type="RefSeq" id="XP_031023574.1">
    <property type="nucleotide sequence ID" value="XM_031170424.1"/>
</dbReference>
<accession>A0A507BZQ9</accession>
<protein>
    <submittedName>
        <fullName evidence="1">Uncharacterized protein</fullName>
    </submittedName>
</protein>
<dbReference type="Proteomes" id="UP000319731">
    <property type="component" value="Unassembled WGS sequence"/>
</dbReference>
<reference evidence="1 2" key="1">
    <citation type="journal article" date="2019" name="Sci. Rep.">
        <title>Comparative genomics of chytrid fungi reveal insights into the obligate biotrophic and pathogenic lifestyle of Synchytrium endobioticum.</title>
        <authorList>
            <person name="van de Vossenberg B.T.L.H."/>
            <person name="Warris S."/>
            <person name="Nguyen H.D.T."/>
            <person name="van Gent-Pelzer M.P.E."/>
            <person name="Joly D.L."/>
            <person name="van de Geest H.C."/>
            <person name="Bonants P.J.M."/>
            <person name="Smith D.S."/>
            <person name="Levesque C.A."/>
            <person name="van der Lee T.A.J."/>
        </authorList>
    </citation>
    <scope>NUCLEOTIDE SEQUENCE [LARGE SCALE GENOMIC DNA]</scope>
    <source>
        <strain evidence="1 2">JEL517</strain>
    </source>
</reference>
<dbReference type="InterPro" id="IPR050587">
    <property type="entry name" value="GNT1/Glycosyltrans_8"/>
</dbReference>
<name>A0A507BZQ9_9FUNG</name>
<dbReference type="Gene3D" id="3.90.550.10">
    <property type="entry name" value="Spore Coat Polysaccharide Biosynthesis Protein SpsA, Chain A"/>
    <property type="match status" value="1"/>
</dbReference>
<organism evidence="1 2">
    <name type="scientific">Synchytrium microbalum</name>
    <dbReference type="NCBI Taxonomy" id="1806994"/>
    <lineage>
        <taxon>Eukaryota</taxon>
        <taxon>Fungi</taxon>
        <taxon>Fungi incertae sedis</taxon>
        <taxon>Chytridiomycota</taxon>
        <taxon>Chytridiomycota incertae sedis</taxon>
        <taxon>Chytridiomycetes</taxon>
        <taxon>Synchytriales</taxon>
        <taxon>Synchytriaceae</taxon>
        <taxon>Synchytrium</taxon>
    </lineage>
</organism>
<dbReference type="GeneID" id="42005721"/>
<dbReference type="Pfam" id="PF01501">
    <property type="entry name" value="Glyco_transf_8"/>
    <property type="match status" value="1"/>
</dbReference>
<proteinExistence type="predicted"/>
<dbReference type="EMBL" id="QEAO01000031">
    <property type="protein sequence ID" value="TPX32349.1"/>
    <property type="molecule type" value="Genomic_DNA"/>
</dbReference>
<evidence type="ECO:0000313" key="2">
    <source>
        <dbReference type="Proteomes" id="UP000319731"/>
    </source>
</evidence>
<sequence>MKPNCYATLLTTESYAVGVEVLAKCLYSHGSRYPLIVLCTDEVSDKSIASIEQLPNVSVKKIHKLLPSAKAVTNFVFERFADVFTKFEVWKLIEYEKMLILVVIPSNVGKKACKTHTPQVCLLDADMLVIKNMDEVFDLLTEGRELASTSACICNVMSNPRYPAHWIKENCAHTWKGRSQPLPSSAPRALNAGILLLRPSMETFRVMNDFLSTTTDLTKYQFPEQDWLNEYFPDWVELPYIYNALKTMSIFHANVWNMDDVKNIHYIMEKPWDFTPEEPEFGKSPYVEYKELNQMWWNVNRSPLHREE</sequence>
<dbReference type="OrthoDB" id="2014201at2759"/>
<keyword evidence="2" id="KW-1185">Reference proteome</keyword>
<gene>
    <name evidence="1" type="ORF">SmJEL517_g04496</name>
</gene>
<dbReference type="InterPro" id="IPR029044">
    <property type="entry name" value="Nucleotide-diphossugar_trans"/>
</dbReference>
<dbReference type="InterPro" id="IPR002495">
    <property type="entry name" value="Glyco_trans_8"/>
</dbReference>
<comment type="caution">
    <text evidence="1">The sequence shown here is derived from an EMBL/GenBank/DDBJ whole genome shotgun (WGS) entry which is preliminary data.</text>
</comment>
<dbReference type="PANTHER" id="PTHR11183">
    <property type="entry name" value="GLYCOGENIN SUBFAMILY MEMBER"/>
    <property type="match status" value="1"/>
</dbReference>
<dbReference type="GO" id="GO:0016757">
    <property type="term" value="F:glycosyltransferase activity"/>
    <property type="evidence" value="ECO:0007669"/>
    <property type="project" value="InterPro"/>
</dbReference>
<dbReference type="STRING" id="1806994.A0A507BZQ9"/>
<evidence type="ECO:0000313" key="1">
    <source>
        <dbReference type="EMBL" id="TPX32349.1"/>
    </source>
</evidence>
<dbReference type="SUPFAM" id="SSF53448">
    <property type="entry name" value="Nucleotide-diphospho-sugar transferases"/>
    <property type="match status" value="1"/>
</dbReference>
<dbReference type="AlphaFoldDB" id="A0A507BZQ9"/>